<sequence length="1575" mass="177191">MEASIQQRVADEAGLTNEQLQNLKSQSATGTAPAKRKHSEGQDEKPKRDQKREKDDKSEKVPKDPTFVKAYSRKGAALGWPRDFDAAAPTHNAMHFFMKEYHKSLQAYEQGLKLDPENQETPGSTGWGSLVGRIWAECKQGRDQVLAKISETSRSTEALRSCFAQLRDDPNAHDDVAFTPSAITESKEDLCDEFTGDSVITRDWRRGPGVPPEQRWSFWPALPIAPYERRLTKRYEVLPGELWTFEQKQGILYIHVPIRMTVYRMTTRRGLLVYAPVAPTDECLSLLRELEEQHGEVLHIVLPTVAVEHKYFVGPFSQKFPQAQVWVCPGQFSVPLQLPLQLLGFPSNVKTLSHDSLPKEWQDEGLDFRVLGPVGKDLQNGPFAEVAFYLRRLRTMLVTDLVVSVPEEAPEIVAEEPRALAFHARDDATSPLETSPEALLRGWRRMALFALFFQSSAIDPEPVSKALSDAFNSEAKDLGWGGLLPWRFRKDWKKSFDALRGGGGGLFVAPILSELILNRYLSSDVWPFVEETASRWADMERIIPAHFDAPVSATAEEPTNETRERIGERPLRVPLASHLGECEGTGTACPVDEDDGLQLFAPGQYQGLQANYLSFATLTSSPNFLSRAEEFEACTGGSIVFAEAQNIWEDPIKDMGTKEQRGNDIYHAYFMSYSHFPEASALGLAESLEDRLAASNAELKWETTFPKVQQMGKYRTGSKSQLEFLMYDGDFFVPVIRLDLLERDQLPLPNTWREVLDLAHRYNGADLNEDGLPDFGMCHFPREGAGYFDWWWPELMYAIWATYAQVEDTSQGFLFDPKTLEPKLKGPAFQAAIDFMKEMWQDGSEGCISDSFSTGRCAIGFSPPGCWKGIFLNGVARRSSNGTVLWEPKMLDGSYAEPYRFKPFGTTQVEKDGILEECTPAMCPFAETIPLRGHHGNDDRARILPASPLAGKLINRAPFFWSGGLGIVIRKSAPKELKDMLWDWMVYTKRVETSAKDVASYASWLDSWRFTQLTPDGQYFLNAGWSEVAYQEHRSIMHWALGTDSNGAFNLRLPGAKTYTKTVLASAMELYISGAVQRDEVLERVENGWMAETQRRGILDQLAIYRAALGLTPMEDPELCQLHREAMDRVDPAVCRRFDPVTEFYLIALIALGSLLVAGTLCSCAIFVWHTNHAKKKLLKEKEANLDSTVTRGLATVSELGYPMAIISAQDFMKVTMEELASCHEGLRDIGYLRVLDTTEEISHFHDMGNVIVFFSYHWPSWERLGPDLQQRHAMDHSLKLYSEQVGHSMECIWVWLDIISIPQKHPGIQLLAINSLYVYAYSVDALIIIAPPTVQEQTGEALGLESYKNRVWTRVEQVAHLFAHGTDSLYVYEPEGLKGVDAQWLAEVVHVFAGQTTCCDLRHENFDVCDRESLVLPLLGLYYRVAAAERRGVDQNEGTKTLYDMIEANREKIFPRSFDYACVIDGQEALRKRTLFGDLLERVDKHLAQFDVATIHDRIHHQSSLASSAKSLRASPGGRCYGGVGSATLSSFDDHSPQSPQVGPMSLLQMEMSMLELPALQEVTGSSTEVEEHL</sequence>
<dbReference type="SUPFAM" id="SSF53850">
    <property type="entry name" value="Periplasmic binding protein-like II"/>
    <property type="match status" value="1"/>
</dbReference>
<dbReference type="Pfam" id="PF14234">
    <property type="entry name" value="DUF4336"/>
    <property type="match status" value="1"/>
</dbReference>
<accession>A0ABP0PQR4</accession>
<dbReference type="InterPro" id="IPR011990">
    <property type="entry name" value="TPR-like_helical_dom_sf"/>
</dbReference>
<dbReference type="Gene3D" id="3.40.190.10">
    <property type="entry name" value="Periplasmic binding protein-like II"/>
    <property type="match status" value="1"/>
</dbReference>
<dbReference type="PANTHER" id="PTHR33835">
    <property type="entry name" value="YALI0C07656P"/>
    <property type="match status" value="1"/>
</dbReference>
<dbReference type="Proteomes" id="UP001642464">
    <property type="component" value="Unassembled WGS sequence"/>
</dbReference>
<comment type="caution">
    <text evidence="3">The sequence shown here is derived from an EMBL/GenBank/DDBJ whole genome shotgun (WGS) entry which is preliminary data.</text>
</comment>
<keyword evidence="2" id="KW-0812">Transmembrane</keyword>
<evidence type="ECO:0000313" key="3">
    <source>
        <dbReference type="EMBL" id="CAK9077582.1"/>
    </source>
</evidence>
<feature type="region of interest" description="Disordered" evidence="1">
    <location>
        <begin position="1"/>
        <end position="68"/>
    </location>
</feature>
<gene>
    <name evidence="3" type="ORF">SCF082_LOCUS37198</name>
</gene>
<feature type="compositionally biased region" description="Polar residues" evidence="1">
    <location>
        <begin position="16"/>
        <end position="30"/>
    </location>
</feature>
<keyword evidence="2" id="KW-1133">Transmembrane helix</keyword>
<keyword evidence="4" id="KW-1185">Reference proteome</keyword>
<evidence type="ECO:0000313" key="4">
    <source>
        <dbReference type="Proteomes" id="UP001642464"/>
    </source>
</evidence>
<reference evidence="3 4" key="1">
    <citation type="submission" date="2024-02" db="EMBL/GenBank/DDBJ databases">
        <authorList>
            <person name="Chen Y."/>
            <person name="Shah S."/>
            <person name="Dougan E. K."/>
            <person name="Thang M."/>
            <person name="Chan C."/>
        </authorList>
    </citation>
    <scope>NUCLEOTIDE SEQUENCE [LARGE SCALE GENOMIC DNA]</scope>
</reference>
<dbReference type="EMBL" id="CAXAMM010037779">
    <property type="protein sequence ID" value="CAK9077582.1"/>
    <property type="molecule type" value="Genomic_DNA"/>
</dbReference>
<dbReference type="PANTHER" id="PTHR33835:SF2">
    <property type="entry name" value="LYSINE-TRNA LIGASE"/>
    <property type="match status" value="1"/>
</dbReference>
<evidence type="ECO:0000256" key="1">
    <source>
        <dbReference type="SAM" id="MobiDB-lite"/>
    </source>
</evidence>
<keyword evidence="2" id="KW-0472">Membrane</keyword>
<dbReference type="InterPro" id="IPR025638">
    <property type="entry name" value="DUF4336"/>
</dbReference>
<dbReference type="SUPFAM" id="SSF48452">
    <property type="entry name" value="TPR-like"/>
    <property type="match status" value="1"/>
</dbReference>
<name>A0ABP0PQR4_9DINO</name>
<feature type="compositionally biased region" description="Basic and acidic residues" evidence="1">
    <location>
        <begin position="39"/>
        <end position="63"/>
    </location>
</feature>
<proteinExistence type="predicted"/>
<evidence type="ECO:0000256" key="2">
    <source>
        <dbReference type="SAM" id="Phobius"/>
    </source>
</evidence>
<feature type="transmembrane region" description="Helical" evidence="2">
    <location>
        <begin position="1144"/>
        <end position="1169"/>
    </location>
</feature>
<protein>
    <submittedName>
        <fullName evidence="3">STI1-like protein</fullName>
    </submittedName>
</protein>
<organism evidence="3 4">
    <name type="scientific">Durusdinium trenchii</name>
    <dbReference type="NCBI Taxonomy" id="1381693"/>
    <lineage>
        <taxon>Eukaryota</taxon>
        <taxon>Sar</taxon>
        <taxon>Alveolata</taxon>
        <taxon>Dinophyceae</taxon>
        <taxon>Suessiales</taxon>
        <taxon>Symbiodiniaceae</taxon>
        <taxon>Durusdinium</taxon>
    </lineage>
</organism>